<keyword evidence="1" id="KW-1133">Transmembrane helix</keyword>
<comment type="caution">
    <text evidence="2">The sequence shown here is derived from an EMBL/GenBank/DDBJ whole genome shotgun (WGS) entry which is preliminary data.</text>
</comment>
<evidence type="ECO:0000256" key="1">
    <source>
        <dbReference type="SAM" id="Phobius"/>
    </source>
</evidence>
<proteinExistence type="predicted"/>
<keyword evidence="1" id="KW-0812">Transmembrane</keyword>
<keyword evidence="1" id="KW-0472">Membrane</keyword>
<dbReference type="AlphaFoldDB" id="A0A7J6NK65"/>
<evidence type="ECO:0000313" key="3">
    <source>
        <dbReference type="Proteomes" id="UP000541610"/>
    </source>
</evidence>
<gene>
    <name evidence="2" type="ORF">FOZ60_008081</name>
</gene>
<feature type="transmembrane region" description="Helical" evidence="1">
    <location>
        <begin position="12"/>
        <end position="39"/>
    </location>
</feature>
<name>A0A7J6NK65_PEROL</name>
<protein>
    <submittedName>
        <fullName evidence="2">Uncharacterized protein</fullName>
    </submittedName>
</protein>
<evidence type="ECO:0000313" key="2">
    <source>
        <dbReference type="EMBL" id="KAF4684269.1"/>
    </source>
</evidence>
<sequence length="122" mass="13350">MREGIPQKSRIGLMLRISLVLSVGVVIGGGVYVAVWSIITPRLAMLDSHEEVIQKITRSIEGLLDKGRLSTDYERDEGIRAIIIEESAKASPSARGMVMSRLEDQLNHAEGMMKDISSALDA</sequence>
<dbReference type="EMBL" id="JABANP010000320">
    <property type="protein sequence ID" value="KAF4684269.1"/>
    <property type="molecule type" value="Genomic_DNA"/>
</dbReference>
<accession>A0A7J6NK65</accession>
<organism evidence="2 3">
    <name type="scientific">Perkinsus olseni</name>
    <name type="common">Perkinsus atlanticus</name>
    <dbReference type="NCBI Taxonomy" id="32597"/>
    <lineage>
        <taxon>Eukaryota</taxon>
        <taxon>Sar</taxon>
        <taxon>Alveolata</taxon>
        <taxon>Perkinsozoa</taxon>
        <taxon>Perkinsea</taxon>
        <taxon>Perkinsida</taxon>
        <taxon>Perkinsidae</taxon>
        <taxon>Perkinsus</taxon>
    </lineage>
</organism>
<reference evidence="2 3" key="1">
    <citation type="submission" date="2020-04" db="EMBL/GenBank/DDBJ databases">
        <title>Perkinsus olseni comparative genomics.</title>
        <authorList>
            <person name="Bogema D.R."/>
        </authorList>
    </citation>
    <scope>NUCLEOTIDE SEQUENCE [LARGE SCALE GENOMIC DNA]</scope>
    <source>
        <strain evidence="2">00978-12</strain>
    </source>
</reference>
<dbReference type="Proteomes" id="UP000541610">
    <property type="component" value="Unassembled WGS sequence"/>
</dbReference>